<dbReference type="InterPro" id="IPR026271">
    <property type="entry name" value="PRAME"/>
</dbReference>
<dbReference type="GO" id="GO:0008284">
    <property type="term" value="P:positive regulation of cell population proliferation"/>
    <property type="evidence" value="ECO:0007669"/>
    <property type="project" value="InterPro"/>
</dbReference>
<dbReference type="PANTHER" id="PTHR14224">
    <property type="entry name" value="SIMILAR TO PREFERENTIALLY EXPRESSED ANTIGEN IN MELANOMA-LIKE 3"/>
    <property type="match status" value="1"/>
</dbReference>
<sequence>MSIRAPPRLLELARQRLLRDQALAISTVEELPRELFPTLFMEAFSRRRCETLKTMVQAWPFTCLPLGSLMKSPHLESLKSVLEGVDVLLTQEVRPRQSKLQVLDLRNVDENFCDILSGAAASFPEAPSQKQTADNCPGTGGQQPFMVFIDLCLKNRTLDECLTHLLEWGKQRKGLLHVCCKELQVFGMPIHSIIEVLNMVELDCIQEVEVCCPWELSILVKFAPYLGQMRNLRKLVLFNIHASARIPPDNKGQFIARFTSQFHKLDYFQNLFMHSVSFLEGHLDQLLRCLQAPLEMVVMTDCLLSESDLKHLSWCPSIRQLKELDLRGVTLTHFSPEPLTGLLEQVVATLQTLDLEDCGIMDSQLSAILPVLSRCSQLSTFSFCGNLISMAALENLLRHTVGLSKLSLELYPAPLESYDTQGALCWGRFAELGAELMKTLRDLRQPKIIVFCTVPCPRCGIRASYDLEPSHCLC</sequence>
<dbReference type="Gene3D" id="3.80.10.10">
    <property type="entry name" value="Ribonuclease Inhibitor"/>
    <property type="match status" value="1"/>
</dbReference>
<keyword evidence="3" id="KW-0677">Repeat</keyword>
<accession>A0A2J8IK00</accession>
<keyword evidence="2" id="KW-0433">Leucine-rich repeat</keyword>
<evidence type="ECO:0000313" key="6">
    <source>
        <dbReference type="Proteomes" id="UP000236370"/>
    </source>
</evidence>
<dbReference type="InterPro" id="IPR032675">
    <property type="entry name" value="LRR_dom_sf"/>
</dbReference>
<evidence type="ECO:0000256" key="2">
    <source>
        <dbReference type="ARBA" id="ARBA00022614"/>
    </source>
</evidence>
<dbReference type="EMBL" id="NBAG03001873">
    <property type="protein sequence ID" value="PNI10847.1"/>
    <property type="molecule type" value="Genomic_DNA"/>
</dbReference>
<dbReference type="GO" id="GO:0045892">
    <property type="term" value="P:negative regulation of DNA-templated transcription"/>
    <property type="evidence" value="ECO:0007669"/>
    <property type="project" value="InterPro"/>
</dbReference>
<name>A0A2J8IK00_PANTR</name>
<dbReference type="EMBL" id="NBAG03001873">
    <property type="protein sequence ID" value="PNI10848.1"/>
    <property type="molecule type" value="Genomic_DNA"/>
</dbReference>
<reference evidence="4 6" key="1">
    <citation type="submission" date="2017-12" db="EMBL/GenBank/DDBJ databases">
        <title>High-resolution comparative analysis of great ape genomes.</title>
        <authorList>
            <person name="Pollen A."/>
            <person name="Hastie A."/>
            <person name="Hormozdiari F."/>
            <person name="Dougherty M."/>
            <person name="Liu R."/>
            <person name="Chaisson M."/>
            <person name="Hoppe E."/>
            <person name="Hill C."/>
            <person name="Pang A."/>
            <person name="Hillier L."/>
            <person name="Baker C."/>
            <person name="Armstrong J."/>
            <person name="Shendure J."/>
            <person name="Paten B."/>
            <person name="Wilson R."/>
            <person name="Chao H."/>
            <person name="Schneider V."/>
            <person name="Ventura M."/>
            <person name="Kronenberg Z."/>
            <person name="Murali S."/>
            <person name="Gordon D."/>
            <person name="Cantsilieris S."/>
            <person name="Munson K."/>
            <person name="Nelson B."/>
            <person name="Raja A."/>
            <person name="Underwood J."/>
            <person name="Diekhans M."/>
            <person name="Fiddes I."/>
            <person name="Haussler D."/>
            <person name="Eichler E."/>
        </authorList>
    </citation>
    <scope>NUCLEOTIDE SEQUENCE [LARGE SCALE GENOMIC DNA]</scope>
    <source>
        <strain evidence="4">Yerkes chimp pedigree #C0471</strain>
        <tissue evidence="4">Blood</tissue>
    </source>
</reference>
<dbReference type="GO" id="GO:0043066">
    <property type="term" value="P:negative regulation of apoptotic process"/>
    <property type="evidence" value="ECO:0007669"/>
    <property type="project" value="InterPro"/>
</dbReference>
<dbReference type="AlphaFoldDB" id="A0A2J8IK00"/>
<evidence type="ECO:0000256" key="3">
    <source>
        <dbReference type="ARBA" id="ARBA00022737"/>
    </source>
</evidence>
<dbReference type="PIRSF" id="PIRSF038286">
    <property type="entry name" value="PRAME"/>
    <property type="match status" value="1"/>
</dbReference>
<evidence type="ECO:0000256" key="1">
    <source>
        <dbReference type="ARBA" id="ARBA00009608"/>
    </source>
</evidence>
<organism evidence="4 6">
    <name type="scientific">Pan troglodytes</name>
    <name type="common">Chimpanzee</name>
    <dbReference type="NCBI Taxonomy" id="9598"/>
    <lineage>
        <taxon>Eukaryota</taxon>
        <taxon>Metazoa</taxon>
        <taxon>Chordata</taxon>
        <taxon>Craniata</taxon>
        <taxon>Vertebrata</taxon>
        <taxon>Euteleostomi</taxon>
        <taxon>Mammalia</taxon>
        <taxon>Eutheria</taxon>
        <taxon>Euarchontoglires</taxon>
        <taxon>Primates</taxon>
        <taxon>Haplorrhini</taxon>
        <taxon>Catarrhini</taxon>
        <taxon>Hominidae</taxon>
        <taxon>Pan</taxon>
    </lineage>
</organism>
<comment type="similarity">
    <text evidence="1">Belongs to the PRAME family.</text>
</comment>
<evidence type="ECO:0000313" key="4">
    <source>
        <dbReference type="EMBL" id="PNI10847.1"/>
    </source>
</evidence>
<dbReference type="SUPFAM" id="SSF52047">
    <property type="entry name" value="RNI-like"/>
    <property type="match status" value="1"/>
</dbReference>
<dbReference type="GO" id="GO:1990756">
    <property type="term" value="F:ubiquitin-like ligase-substrate adaptor activity"/>
    <property type="evidence" value="ECO:0007669"/>
    <property type="project" value="UniProtKB-ARBA"/>
</dbReference>
<dbReference type="InterPro" id="IPR050694">
    <property type="entry name" value="LRRC14/PRAME"/>
</dbReference>
<dbReference type="GO" id="GO:0045596">
    <property type="term" value="P:negative regulation of cell differentiation"/>
    <property type="evidence" value="ECO:0007669"/>
    <property type="project" value="InterPro"/>
</dbReference>
<dbReference type="PANTHER" id="PTHR14224:SF30">
    <property type="entry name" value="PRAME FAMILY MEMBER 7-RELATED"/>
    <property type="match status" value="1"/>
</dbReference>
<protein>
    <submittedName>
        <fullName evidence="4">PRAMEF7 isoform 1</fullName>
    </submittedName>
    <submittedName>
        <fullName evidence="5">PRAMEF7 isoform 2</fullName>
    </submittedName>
</protein>
<comment type="caution">
    <text evidence="4">The sequence shown here is derived from an EMBL/GenBank/DDBJ whole genome shotgun (WGS) entry which is preliminary data.</text>
</comment>
<evidence type="ECO:0000313" key="5">
    <source>
        <dbReference type="EMBL" id="PNI10848.1"/>
    </source>
</evidence>
<gene>
    <name evidence="4" type="ORF">CK820_G0056616</name>
</gene>
<dbReference type="FunFam" id="3.80.10.10:FF:000079">
    <property type="entry name" value="PRAME family member 18"/>
    <property type="match status" value="1"/>
</dbReference>
<proteinExistence type="inferred from homology"/>
<dbReference type="Proteomes" id="UP000236370">
    <property type="component" value="Unassembled WGS sequence"/>
</dbReference>
<dbReference type="GO" id="GO:0031462">
    <property type="term" value="C:Cul2-RING ubiquitin ligase complex"/>
    <property type="evidence" value="ECO:0007669"/>
    <property type="project" value="UniProtKB-ARBA"/>
</dbReference>